<name>A0A0C9YDQ1_9AGAM</name>
<sequence length="82" mass="8899">MLHSFLQAYFPQGDYNFSQLPFNLGTPESMDAYDKAASDLANTLSAYSKVVLLLTTHSDEDRGDLFTGQPSAVPPTASQAPE</sequence>
<dbReference type="AlphaFoldDB" id="A0A0C9YDQ1"/>
<dbReference type="EMBL" id="KN833733">
    <property type="protein sequence ID" value="KIK22940.1"/>
    <property type="molecule type" value="Genomic_DNA"/>
</dbReference>
<proteinExistence type="predicted"/>
<evidence type="ECO:0000256" key="1">
    <source>
        <dbReference type="SAM" id="MobiDB-lite"/>
    </source>
</evidence>
<organism evidence="2 3">
    <name type="scientific">Pisolithus microcarpus 441</name>
    <dbReference type="NCBI Taxonomy" id="765257"/>
    <lineage>
        <taxon>Eukaryota</taxon>
        <taxon>Fungi</taxon>
        <taxon>Dikarya</taxon>
        <taxon>Basidiomycota</taxon>
        <taxon>Agaricomycotina</taxon>
        <taxon>Agaricomycetes</taxon>
        <taxon>Agaricomycetidae</taxon>
        <taxon>Boletales</taxon>
        <taxon>Sclerodermatineae</taxon>
        <taxon>Pisolithaceae</taxon>
        <taxon>Pisolithus</taxon>
    </lineage>
</organism>
<reference evidence="2 3" key="1">
    <citation type="submission" date="2014-04" db="EMBL/GenBank/DDBJ databases">
        <authorList>
            <consortium name="DOE Joint Genome Institute"/>
            <person name="Kuo A."/>
            <person name="Kohler A."/>
            <person name="Costa M.D."/>
            <person name="Nagy L.G."/>
            <person name="Floudas D."/>
            <person name="Copeland A."/>
            <person name="Barry K.W."/>
            <person name="Cichocki N."/>
            <person name="Veneault-Fourrey C."/>
            <person name="LaButti K."/>
            <person name="Lindquist E.A."/>
            <person name="Lipzen A."/>
            <person name="Lundell T."/>
            <person name="Morin E."/>
            <person name="Murat C."/>
            <person name="Sun H."/>
            <person name="Tunlid A."/>
            <person name="Henrissat B."/>
            <person name="Grigoriev I.V."/>
            <person name="Hibbett D.S."/>
            <person name="Martin F."/>
            <person name="Nordberg H.P."/>
            <person name="Cantor M.N."/>
            <person name="Hua S.X."/>
        </authorList>
    </citation>
    <scope>NUCLEOTIDE SEQUENCE [LARGE SCALE GENOMIC DNA]</scope>
    <source>
        <strain evidence="2 3">441</strain>
    </source>
</reference>
<dbReference type="HOGENOM" id="CLU_2612597_0_0_1"/>
<gene>
    <name evidence="2" type="ORF">PISMIDRAFT_11302</name>
</gene>
<reference evidence="3" key="2">
    <citation type="submission" date="2015-01" db="EMBL/GenBank/DDBJ databases">
        <title>Evolutionary Origins and Diversification of the Mycorrhizal Mutualists.</title>
        <authorList>
            <consortium name="DOE Joint Genome Institute"/>
            <consortium name="Mycorrhizal Genomics Consortium"/>
            <person name="Kohler A."/>
            <person name="Kuo A."/>
            <person name="Nagy L.G."/>
            <person name="Floudas D."/>
            <person name="Copeland A."/>
            <person name="Barry K.W."/>
            <person name="Cichocki N."/>
            <person name="Veneault-Fourrey C."/>
            <person name="LaButti K."/>
            <person name="Lindquist E.A."/>
            <person name="Lipzen A."/>
            <person name="Lundell T."/>
            <person name="Morin E."/>
            <person name="Murat C."/>
            <person name="Riley R."/>
            <person name="Ohm R."/>
            <person name="Sun H."/>
            <person name="Tunlid A."/>
            <person name="Henrissat B."/>
            <person name="Grigoriev I.V."/>
            <person name="Hibbett D.S."/>
            <person name="Martin F."/>
        </authorList>
    </citation>
    <scope>NUCLEOTIDE SEQUENCE [LARGE SCALE GENOMIC DNA]</scope>
    <source>
        <strain evidence="3">441</strain>
    </source>
</reference>
<accession>A0A0C9YDQ1</accession>
<evidence type="ECO:0000313" key="3">
    <source>
        <dbReference type="Proteomes" id="UP000054018"/>
    </source>
</evidence>
<keyword evidence="3" id="KW-1185">Reference proteome</keyword>
<dbReference type="STRING" id="765257.A0A0C9YDQ1"/>
<evidence type="ECO:0008006" key="4">
    <source>
        <dbReference type="Google" id="ProtNLM"/>
    </source>
</evidence>
<feature type="region of interest" description="Disordered" evidence="1">
    <location>
        <begin position="60"/>
        <end position="82"/>
    </location>
</feature>
<dbReference type="OrthoDB" id="2655622at2759"/>
<protein>
    <recommendedName>
        <fullName evidence="4">Protein transport protein SEC23</fullName>
    </recommendedName>
</protein>
<dbReference type="Proteomes" id="UP000054018">
    <property type="component" value="Unassembled WGS sequence"/>
</dbReference>
<evidence type="ECO:0000313" key="2">
    <source>
        <dbReference type="EMBL" id="KIK22940.1"/>
    </source>
</evidence>